<dbReference type="Gene3D" id="3.40.1350.10">
    <property type="match status" value="1"/>
</dbReference>
<dbReference type="EMBL" id="WRPM01000008">
    <property type="protein sequence ID" value="MVT25028.1"/>
    <property type="molecule type" value="Genomic_DNA"/>
</dbReference>
<reference evidence="3 4" key="1">
    <citation type="submission" date="2019-12" db="EMBL/GenBank/DDBJ databases">
        <title>Nesterenkonia muleiensis sp. nov., a novel actinobacterium isolated from sap of Populus euphratica.</title>
        <authorList>
            <person name="Wang R."/>
        </authorList>
    </citation>
    <scope>NUCLEOTIDE SEQUENCE [LARGE SCALE GENOMIC DNA]</scope>
    <source>
        <strain evidence="3 4">F10</strain>
    </source>
</reference>
<dbReference type="AlphaFoldDB" id="A0A7K1UEY6"/>
<dbReference type="PANTHER" id="PTHR30547:SF5">
    <property type="entry name" value="NUCLEASE YHCG-RELATED"/>
    <property type="match status" value="1"/>
</dbReference>
<dbReference type="InterPro" id="IPR053148">
    <property type="entry name" value="PD-DEXK-like_domain"/>
</dbReference>
<name>A0A7K1UEY6_9MICC</name>
<dbReference type="InterPro" id="IPR009362">
    <property type="entry name" value="YhcG_C"/>
</dbReference>
<organism evidence="3 4">
    <name type="scientific">Nesterenkonia alkaliphila</name>
    <dbReference type="NCBI Taxonomy" id="1463631"/>
    <lineage>
        <taxon>Bacteria</taxon>
        <taxon>Bacillati</taxon>
        <taxon>Actinomycetota</taxon>
        <taxon>Actinomycetes</taxon>
        <taxon>Micrococcales</taxon>
        <taxon>Micrococcaceae</taxon>
        <taxon>Nesterenkonia</taxon>
    </lineage>
</organism>
<dbReference type="InterPro" id="IPR011856">
    <property type="entry name" value="tRNA_endonuc-like_dom_sf"/>
</dbReference>
<proteinExistence type="predicted"/>
<evidence type="ECO:0000259" key="2">
    <source>
        <dbReference type="Pfam" id="PF17761"/>
    </source>
</evidence>
<accession>A0A7K1UEY6</accession>
<keyword evidence="4" id="KW-1185">Reference proteome</keyword>
<sequence length="359" mass="40906">MVMSQENSQRAPLQNVIEAAQNLDGTLFDRVSALIDKTRTAVAAQVNLHLTLMNWHIGRMIDVEILQENRAGYDQEIVVSLARQLTGRFGRGFTRDSLYRMLQFSQVYPDPEIVVSLGRQLSWTHFLALIAVPNAQARQFYAEQAVASRLSVRALRDLIGRQGFERKEIANAQTAGSAAVPADSFLAPYFLDFLGLPDAYAEQDLEDAIVRDMQSFLLEAGDGWAFVARQKRMPIGNDDFYLDLLFYSRPLKRLIAVELKLGHFKASYKGQMDLYLKWLNRYERQSHEEAPIGLILCTEASREQVELLELHKDGIMVAEYWTALPPKKELQERITQIYHQAQERLARKQIASAQNESAD</sequence>
<dbReference type="Pfam" id="PF06250">
    <property type="entry name" value="YhcG_C"/>
    <property type="match status" value="1"/>
</dbReference>
<evidence type="ECO:0000259" key="1">
    <source>
        <dbReference type="Pfam" id="PF06250"/>
    </source>
</evidence>
<protein>
    <submittedName>
        <fullName evidence="3">DUF1016 family protein</fullName>
    </submittedName>
</protein>
<dbReference type="GO" id="GO:0003676">
    <property type="term" value="F:nucleic acid binding"/>
    <property type="evidence" value="ECO:0007669"/>
    <property type="project" value="InterPro"/>
</dbReference>
<evidence type="ECO:0000313" key="3">
    <source>
        <dbReference type="EMBL" id="MVT25028.1"/>
    </source>
</evidence>
<dbReference type="Proteomes" id="UP000460157">
    <property type="component" value="Unassembled WGS sequence"/>
</dbReference>
<feature type="domain" description="YhcG PDDEXK nuclease" evidence="1">
    <location>
        <begin position="187"/>
        <end position="333"/>
    </location>
</feature>
<comment type="caution">
    <text evidence="3">The sequence shown here is derived from an EMBL/GenBank/DDBJ whole genome shotgun (WGS) entry which is preliminary data.</text>
</comment>
<feature type="domain" description="YhcG N-terminal" evidence="2">
    <location>
        <begin position="31"/>
        <end position="166"/>
    </location>
</feature>
<dbReference type="InterPro" id="IPR041527">
    <property type="entry name" value="YhcG_N"/>
</dbReference>
<dbReference type="PANTHER" id="PTHR30547">
    <property type="entry name" value="UNCHARACTERIZED PROTEIN YHCG-RELATED"/>
    <property type="match status" value="1"/>
</dbReference>
<dbReference type="Pfam" id="PF17761">
    <property type="entry name" value="DUF1016_N"/>
    <property type="match status" value="1"/>
</dbReference>
<evidence type="ECO:0000313" key="4">
    <source>
        <dbReference type="Proteomes" id="UP000460157"/>
    </source>
</evidence>
<gene>
    <name evidence="3" type="ORF">GNZ21_01380</name>
</gene>
<dbReference type="OrthoDB" id="9801263at2"/>